<dbReference type="PANTHER" id="PTHR10315">
    <property type="entry name" value="E3 UBIQUITIN PROTEIN LIGASE SIAH"/>
    <property type="match status" value="1"/>
</dbReference>
<dbReference type="OrthoDB" id="615710at2759"/>
<evidence type="ECO:0000256" key="1">
    <source>
        <dbReference type="ARBA" id="ARBA00022723"/>
    </source>
</evidence>
<dbReference type="GO" id="GO:0061630">
    <property type="term" value="F:ubiquitin protein ligase activity"/>
    <property type="evidence" value="ECO:0007669"/>
    <property type="project" value="TreeGrafter"/>
</dbReference>
<evidence type="ECO:0000259" key="5">
    <source>
        <dbReference type="PROSITE" id="PS51081"/>
    </source>
</evidence>
<accession>A0A3L6RC19</accession>
<dbReference type="Proteomes" id="UP000275267">
    <property type="component" value="Unassembled WGS sequence"/>
</dbReference>
<organism evidence="6 7">
    <name type="scientific">Panicum miliaceum</name>
    <name type="common">Proso millet</name>
    <name type="synonym">Broomcorn millet</name>
    <dbReference type="NCBI Taxonomy" id="4540"/>
    <lineage>
        <taxon>Eukaryota</taxon>
        <taxon>Viridiplantae</taxon>
        <taxon>Streptophyta</taxon>
        <taxon>Embryophyta</taxon>
        <taxon>Tracheophyta</taxon>
        <taxon>Spermatophyta</taxon>
        <taxon>Magnoliopsida</taxon>
        <taxon>Liliopsida</taxon>
        <taxon>Poales</taxon>
        <taxon>Poaceae</taxon>
        <taxon>PACMAD clade</taxon>
        <taxon>Panicoideae</taxon>
        <taxon>Panicodae</taxon>
        <taxon>Paniceae</taxon>
        <taxon>Panicinae</taxon>
        <taxon>Panicum</taxon>
        <taxon>Panicum sect. Panicum</taxon>
    </lineage>
</organism>
<evidence type="ECO:0000313" key="7">
    <source>
        <dbReference type="Proteomes" id="UP000275267"/>
    </source>
</evidence>
<evidence type="ECO:0000256" key="3">
    <source>
        <dbReference type="ARBA" id="ARBA00022833"/>
    </source>
</evidence>
<dbReference type="SUPFAM" id="SSF49599">
    <property type="entry name" value="TRAF domain-like"/>
    <property type="match status" value="1"/>
</dbReference>
<evidence type="ECO:0000256" key="2">
    <source>
        <dbReference type="ARBA" id="ARBA00022771"/>
    </source>
</evidence>
<keyword evidence="3" id="KW-0862">Zinc</keyword>
<dbReference type="GO" id="GO:0016567">
    <property type="term" value="P:protein ubiquitination"/>
    <property type="evidence" value="ECO:0007669"/>
    <property type="project" value="UniProtKB-UniPathway"/>
</dbReference>
<dbReference type="Pfam" id="PF21361">
    <property type="entry name" value="Sina_ZnF"/>
    <property type="match status" value="1"/>
</dbReference>
<dbReference type="STRING" id="4540.A0A3L6RC19"/>
<dbReference type="PANTHER" id="PTHR10315:SF96">
    <property type="entry name" value="SIAH-TYPE DOMAIN-CONTAINING PROTEIN"/>
    <property type="match status" value="1"/>
</dbReference>
<keyword evidence="1" id="KW-0479">Metal-binding</keyword>
<keyword evidence="2 4" id="KW-0863">Zinc-finger</keyword>
<evidence type="ECO:0000256" key="4">
    <source>
        <dbReference type="PROSITE-ProRule" id="PRU00455"/>
    </source>
</evidence>
<dbReference type="UniPathway" id="UPA00143"/>
<dbReference type="InterPro" id="IPR013010">
    <property type="entry name" value="Znf_SIAH"/>
</dbReference>
<dbReference type="InterPro" id="IPR013083">
    <property type="entry name" value="Znf_RING/FYVE/PHD"/>
</dbReference>
<dbReference type="GO" id="GO:0005737">
    <property type="term" value="C:cytoplasm"/>
    <property type="evidence" value="ECO:0007669"/>
    <property type="project" value="TreeGrafter"/>
</dbReference>
<gene>
    <name evidence="6" type="ORF">C2845_PM06G06790</name>
</gene>
<protein>
    <recommendedName>
        <fullName evidence="5">SIAH-type domain-containing protein</fullName>
    </recommendedName>
</protein>
<keyword evidence="7" id="KW-1185">Reference proteome</keyword>
<dbReference type="EMBL" id="PQIB02000009">
    <property type="protein sequence ID" value="RLM99945.1"/>
    <property type="molecule type" value="Genomic_DNA"/>
</dbReference>
<dbReference type="InterPro" id="IPR052088">
    <property type="entry name" value="E3_ubiquitin-ligase_SINA"/>
</dbReference>
<dbReference type="GO" id="GO:0008270">
    <property type="term" value="F:zinc ion binding"/>
    <property type="evidence" value="ECO:0007669"/>
    <property type="project" value="UniProtKB-KW"/>
</dbReference>
<reference evidence="7" key="1">
    <citation type="journal article" date="2019" name="Nat. Commun.">
        <title>The genome of broomcorn millet.</title>
        <authorList>
            <person name="Zou C."/>
            <person name="Miki D."/>
            <person name="Li D."/>
            <person name="Tang Q."/>
            <person name="Xiao L."/>
            <person name="Rajput S."/>
            <person name="Deng P."/>
            <person name="Jia W."/>
            <person name="Huang R."/>
            <person name="Zhang M."/>
            <person name="Sun Y."/>
            <person name="Hu J."/>
            <person name="Fu X."/>
            <person name="Schnable P.S."/>
            <person name="Li F."/>
            <person name="Zhang H."/>
            <person name="Feng B."/>
            <person name="Zhu X."/>
            <person name="Liu R."/>
            <person name="Schnable J.C."/>
            <person name="Zhu J.-K."/>
            <person name="Zhang H."/>
        </authorList>
    </citation>
    <scope>NUCLEOTIDE SEQUENCE [LARGE SCALE GENOMIC DNA]</scope>
</reference>
<dbReference type="AlphaFoldDB" id="A0A3L6RC19"/>
<evidence type="ECO:0000313" key="6">
    <source>
        <dbReference type="EMBL" id="RLM99945.1"/>
    </source>
</evidence>
<name>A0A3L6RC19_PANMI</name>
<dbReference type="Gene3D" id="3.30.40.10">
    <property type="entry name" value="Zinc/RING finger domain, C3HC4 (zinc finger)"/>
    <property type="match status" value="1"/>
</dbReference>
<feature type="domain" description="SIAH-type" evidence="5">
    <location>
        <begin position="7"/>
        <end position="65"/>
    </location>
</feature>
<comment type="caution">
    <text evidence="6">The sequence shown here is derived from an EMBL/GenBank/DDBJ whole genome shotgun (WGS) entry which is preliminary data.</text>
</comment>
<sequence>MERVVEAIRVQCPNAGRGCTTRPAYYDQERHLQTCLHAPCRCPIVDCNFVGSTKALLDHFDDFHGWPCFAKVRTGLNTVILPDEKQGTTARRLCLFLLDVVRQPLGCTISVLLIHPHAADEHQGSCSMKMKCELTYSWNLSLSCGDQVEHSQESKFTATCTDRSTGLPNPDADFQFVVPNSVLADDDKENAIKVGFRIANNS</sequence>
<proteinExistence type="predicted"/>
<dbReference type="PROSITE" id="PS51081">
    <property type="entry name" value="ZF_SIAH"/>
    <property type="match status" value="1"/>
</dbReference>